<accession>A0ABN0XNT0</accession>
<evidence type="ECO:0000259" key="4">
    <source>
        <dbReference type="Pfam" id="PF00669"/>
    </source>
</evidence>
<dbReference type="Pfam" id="PF00700">
    <property type="entry name" value="Flagellin_C"/>
    <property type="match status" value="1"/>
</dbReference>
<dbReference type="InterPro" id="IPR001029">
    <property type="entry name" value="Flagellin_N"/>
</dbReference>
<comment type="caution">
    <text evidence="6">The sequence shown here is derived from an EMBL/GenBank/DDBJ whole genome shotgun (WGS) entry which is preliminary data.</text>
</comment>
<evidence type="ECO:0000256" key="3">
    <source>
        <dbReference type="ARBA" id="ARBA00023143"/>
    </source>
</evidence>
<evidence type="ECO:0000259" key="5">
    <source>
        <dbReference type="Pfam" id="PF00700"/>
    </source>
</evidence>
<keyword evidence="6" id="KW-0282">Flagellum</keyword>
<dbReference type="Pfam" id="PF00669">
    <property type="entry name" value="Flagellin_N"/>
    <property type="match status" value="1"/>
</dbReference>
<comment type="similarity">
    <text evidence="2">Belongs to the bacterial flagellin family.</text>
</comment>
<keyword evidence="6" id="KW-0969">Cilium</keyword>
<name>A0ABN0XNT0_9LACT</name>
<dbReference type="SUPFAM" id="SSF64518">
    <property type="entry name" value="Phase 1 flagellin"/>
    <property type="match status" value="1"/>
</dbReference>
<evidence type="ECO:0000313" key="7">
    <source>
        <dbReference type="Proteomes" id="UP001501166"/>
    </source>
</evidence>
<organism evidence="6 7">
    <name type="scientific">Alkalibacterium iburiense</name>
    <dbReference type="NCBI Taxonomy" id="290589"/>
    <lineage>
        <taxon>Bacteria</taxon>
        <taxon>Bacillati</taxon>
        <taxon>Bacillota</taxon>
        <taxon>Bacilli</taxon>
        <taxon>Lactobacillales</taxon>
        <taxon>Carnobacteriaceae</taxon>
        <taxon>Alkalibacterium</taxon>
    </lineage>
</organism>
<evidence type="ECO:0000256" key="2">
    <source>
        <dbReference type="ARBA" id="ARBA00005709"/>
    </source>
</evidence>
<dbReference type="InterPro" id="IPR046358">
    <property type="entry name" value="Flagellin_C"/>
</dbReference>
<protein>
    <submittedName>
        <fullName evidence="6">Flagellar hook-associated protein FlgL</fullName>
    </submittedName>
</protein>
<comment type="subcellular location">
    <subcellularLocation>
        <location evidence="1">Bacterial flagellum</location>
    </subcellularLocation>
</comment>
<keyword evidence="7" id="KW-1185">Reference proteome</keyword>
<dbReference type="PANTHER" id="PTHR42792:SF1">
    <property type="entry name" value="FLAGELLAR HOOK-ASSOCIATED PROTEIN 3"/>
    <property type="match status" value="1"/>
</dbReference>
<feature type="domain" description="Flagellin C-terminal" evidence="5">
    <location>
        <begin position="219"/>
        <end position="300"/>
    </location>
</feature>
<keyword evidence="3" id="KW-0975">Bacterial flagellum</keyword>
<dbReference type="PANTHER" id="PTHR42792">
    <property type="entry name" value="FLAGELLIN"/>
    <property type="match status" value="1"/>
</dbReference>
<dbReference type="Proteomes" id="UP001501166">
    <property type="component" value="Unassembled WGS sequence"/>
</dbReference>
<keyword evidence="6" id="KW-0966">Cell projection</keyword>
<dbReference type="RefSeq" id="WP_343756431.1">
    <property type="nucleotide sequence ID" value="NZ_BAAACW010000136.1"/>
</dbReference>
<gene>
    <name evidence="6" type="primary">flgL</name>
    <name evidence="6" type="ORF">GCM10008932_20900</name>
</gene>
<dbReference type="NCBIfam" id="TIGR02550">
    <property type="entry name" value="flagell_flgL"/>
    <property type="match status" value="1"/>
</dbReference>
<feature type="domain" description="Flagellin N-terminal" evidence="4">
    <location>
        <begin position="5"/>
        <end position="139"/>
    </location>
</feature>
<dbReference type="InterPro" id="IPR013384">
    <property type="entry name" value="Flagell_FlgL"/>
</dbReference>
<proteinExistence type="inferred from homology"/>
<dbReference type="Gene3D" id="1.20.1330.10">
    <property type="entry name" value="f41 fragment of flagellin, N-terminal domain"/>
    <property type="match status" value="1"/>
</dbReference>
<reference evidence="6 7" key="1">
    <citation type="journal article" date="2019" name="Int. J. Syst. Evol. Microbiol.">
        <title>The Global Catalogue of Microorganisms (GCM) 10K type strain sequencing project: providing services to taxonomists for standard genome sequencing and annotation.</title>
        <authorList>
            <consortium name="The Broad Institute Genomics Platform"/>
            <consortium name="The Broad Institute Genome Sequencing Center for Infectious Disease"/>
            <person name="Wu L."/>
            <person name="Ma J."/>
        </authorList>
    </citation>
    <scope>NUCLEOTIDE SEQUENCE [LARGE SCALE GENOMIC DNA]</scope>
    <source>
        <strain evidence="6 7">JCM 12662</strain>
    </source>
</reference>
<evidence type="ECO:0000256" key="1">
    <source>
        <dbReference type="ARBA" id="ARBA00004365"/>
    </source>
</evidence>
<dbReference type="InterPro" id="IPR001492">
    <property type="entry name" value="Flagellin"/>
</dbReference>
<evidence type="ECO:0000313" key="6">
    <source>
        <dbReference type="EMBL" id="GAA0369046.1"/>
    </source>
</evidence>
<dbReference type="EMBL" id="BAAACW010000136">
    <property type="protein sequence ID" value="GAA0369046.1"/>
    <property type="molecule type" value="Genomic_DNA"/>
</dbReference>
<sequence length="302" mass="33770">MRITNSLMSQSFLSNLNNNMTNVYKYQEQLSSMKQVSRPSDDPLKVSKIIDFKNEIKQNQTYKTTISDAIDFTNVQDAALDNATKSLQRIYTLTQQAANGTYNTQDRQAIKTEIDNEVETLVDSLNTSFGGRYIFAGHNNTEKPFSIERDGEGNLTDIHYNGSAHNTSKEISRGVTVDLQTDGSILMNKRGDEDLGTVLSGLFTALDNDDTEALSTALGKIDQAMNNTVNTRTRIGAIQNRLTAASDRNEAEYLNLETTLSNNQDIDLAETYMNYSMEMVAYQASLNMGTRILQTNILDYVR</sequence>